<organism evidence="4 5">
    <name type="scientific">Microbacterium enclense</name>
    <dbReference type="NCBI Taxonomy" id="993073"/>
    <lineage>
        <taxon>Bacteria</taxon>
        <taxon>Bacillati</taxon>
        <taxon>Actinomycetota</taxon>
        <taxon>Actinomycetes</taxon>
        <taxon>Micrococcales</taxon>
        <taxon>Microbacteriaceae</taxon>
        <taxon>Microbacterium</taxon>
    </lineage>
</organism>
<keyword evidence="3" id="KW-0443">Lipid metabolism</keyword>
<dbReference type="SUPFAM" id="SSF53474">
    <property type="entry name" value="alpha/beta-Hydrolases"/>
    <property type="match status" value="1"/>
</dbReference>
<dbReference type="OrthoDB" id="339159at2"/>
<gene>
    <name evidence="4" type="ORF">D8Y23_14080</name>
</gene>
<dbReference type="GO" id="GO:0003847">
    <property type="term" value="F:1-alkyl-2-acetylglycerophosphocholine esterase activity"/>
    <property type="evidence" value="ECO:0007669"/>
    <property type="project" value="TreeGrafter"/>
</dbReference>
<dbReference type="InterPro" id="IPR029058">
    <property type="entry name" value="AB_hydrolase_fold"/>
</dbReference>
<dbReference type="Proteomes" id="UP000285970">
    <property type="component" value="Unassembled WGS sequence"/>
</dbReference>
<evidence type="ECO:0000256" key="3">
    <source>
        <dbReference type="ARBA" id="ARBA00023098"/>
    </source>
</evidence>
<dbReference type="Gene3D" id="3.40.50.1820">
    <property type="entry name" value="alpha/beta hydrolase"/>
    <property type="match status" value="1"/>
</dbReference>
<accession>A0A3S4LV03</accession>
<evidence type="ECO:0000256" key="2">
    <source>
        <dbReference type="ARBA" id="ARBA00022963"/>
    </source>
</evidence>
<dbReference type="EMBL" id="RBZY01000062">
    <property type="protein sequence ID" value="RWR16210.1"/>
    <property type="molecule type" value="Genomic_DNA"/>
</dbReference>
<dbReference type="AlphaFoldDB" id="A0A3S4LV03"/>
<dbReference type="GO" id="GO:0016042">
    <property type="term" value="P:lipid catabolic process"/>
    <property type="evidence" value="ECO:0007669"/>
    <property type="project" value="UniProtKB-KW"/>
</dbReference>
<evidence type="ECO:0000313" key="4">
    <source>
        <dbReference type="EMBL" id="RWR16210.1"/>
    </source>
</evidence>
<evidence type="ECO:0000256" key="1">
    <source>
        <dbReference type="ARBA" id="ARBA00022801"/>
    </source>
</evidence>
<reference evidence="4 5" key="1">
    <citation type="journal article" date="2018" name="Front. Microbiol.">
        <title>Novel Insights Into Bacterial Dimethylsulfoniopropionate Catabolism in the East China Sea.</title>
        <authorList>
            <person name="Liu J."/>
            <person name="Liu J."/>
            <person name="Zhang S.H."/>
            <person name="Liang J."/>
            <person name="Lin H."/>
            <person name="Song D."/>
            <person name="Yang G.P."/>
            <person name="Todd J.D."/>
            <person name="Zhang X.H."/>
        </authorList>
    </citation>
    <scope>NUCLEOTIDE SEQUENCE [LARGE SCALE GENOMIC DNA]</scope>
    <source>
        <strain evidence="4 5">ZYFD042</strain>
    </source>
</reference>
<dbReference type="PANTHER" id="PTHR10272">
    <property type="entry name" value="PLATELET-ACTIVATING FACTOR ACETYLHYDROLASE"/>
    <property type="match status" value="1"/>
</dbReference>
<comment type="caution">
    <text evidence="4">The sequence shown here is derived from an EMBL/GenBank/DDBJ whole genome shotgun (WGS) entry which is preliminary data.</text>
</comment>
<protein>
    <submittedName>
        <fullName evidence="4">Chlorophyllase</fullName>
    </submittedName>
</protein>
<keyword evidence="1" id="KW-0378">Hydrolase</keyword>
<evidence type="ECO:0000313" key="5">
    <source>
        <dbReference type="Proteomes" id="UP000285970"/>
    </source>
</evidence>
<name>A0A3S4LV03_9MICO</name>
<sequence length="322" mass="34478">MSTSYAAAGGIPVSEPTAFSAYSPVVLDVPGRPVPLEIKVSVPATGTGLPVILLSHGHGMTNFLASLNGYGPLADFWAAHGFVVIQPTHLDSMALGLRDTDLPDASIFWRDRAIDMHVILDRLDEIEAAVPGLSGRIDRDKIAAAGHSLGGGTVSLLLGMQVPDPDDDREKDLSDPRVKAGVMIGAPGVGDEHLSEWAAENYPMMKYIDFSAMSGTGLVIAGDKDLNLHFSDRLSYRWDAFTRSPAGNKTLLMFHGAEHIFGGISGYDAVETSDDNPERVYALRALVWAYLRSQLFAGDDAWPAALQALESAADPIAHVETR</sequence>
<proteinExistence type="predicted"/>
<keyword evidence="2" id="KW-0442">Lipid degradation</keyword>
<dbReference type="PANTHER" id="PTHR10272:SF0">
    <property type="entry name" value="PLATELET-ACTIVATING FACTOR ACETYLHYDROLASE"/>
    <property type="match status" value="1"/>
</dbReference>
<dbReference type="RefSeq" id="WP_128218725.1">
    <property type="nucleotide sequence ID" value="NZ_RBZY01000062.1"/>
</dbReference>